<dbReference type="InParanoid" id="A0A545AJP2"/>
<sequence length="94" mass="10548">MPEIYFVVRWPNGERVRYYSPSLVVKDYFTSGASYPPPDFLERSRDALTIASERVRAKYGMGCAHARAELATIERRAAGLTDGSVLIEGFEPCD</sequence>
<protein>
    <submittedName>
        <fullName evidence="1">MSMEG_0570 family nitrogen starvation response protein</fullName>
    </submittedName>
</protein>
<reference evidence="1 2" key="1">
    <citation type="submission" date="2019-07" db="EMBL/GenBank/DDBJ databases">
        <title>Cryptosporangium phraense sp. nov., isolated from plant litter.</title>
        <authorList>
            <person name="Suriyachadkun C."/>
        </authorList>
    </citation>
    <scope>NUCLEOTIDE SEQUENCE [LARGE SCALE GENOMIC DNA]</scope>
    <source>
        <strain evidence="1 2">A-T 5661</strain>
    </source>
</reference>
<evidence type="ECO:0000313" key="2">
    <source>
        <dbReference type="Proteomes" id="UP000317982"/>
    </source>
</evidence>
<gene>
    <name evidence="1" type="ORF">FL583_29060</name>
</gene>
<proteinExistence type="predicted"/>
<name>A0A545AJP2_9ACTN</name>
<dbReference type="RefSeq" id="WP_142708040.1">
    <property type="nucleotide sequence ID" value="NZ_VIRS01000025.1"/>
</dbReference>
<dbReference type="Proteomes" id="UP000317982">
    <property type="component" value="Unassembled WGS sequence"/>
</dbReference>
<dbReference type="NCBIfam" id="TIGR04042">
    <property type="entry name" value="MSMEG_0570_fam"/>
    <property type="match status" value="1"/>
</dbReference>
<dbReference type="AlphaFoldDB" id="A0A545AJP2"/>
<organism evidence="1 2">
    <name type="scientific">Cryptosporangium phraense</name>
    <dbReference type="NCBI Taxonomy" id="2593070"/>
    <lineage>
        <taxon>Bacteria</taxon>
        <taxon>Bacillati</taxon>
        <taxon>Actinomycetota</taxon>
        <taxon>Actinomycetes</taxon>
        <taxon>Cryptosporangiales</taxon>
        <taxon>Cryptosporangiaceae</taxon>
        <taxon>Cryptosporangium</taxon>
    </lineage>
</organism>
<dbReference type="InterPro" id="IPR023846">
    <property type="entry name" value="CHP04042_MSMEG0570"/>
</dbReference>
<dbReference type="EMBL" id="VIRS01000025">
    <property type="protein sequence ID" value="TQS41536.1"/>
    <property type="molecule type" value="Genomic_DNA"/>
</dbReference>
<evidence type="ECO:0000313" key="1">
    <source>
        <dbReference type="EMBL" id="TQS41536.1"/>
    </source>
</evidence>
<keyword evidence="2" id="KW-1185">Reference proteome</keyword>
<accession>A0A545AJP2</accession>
<comment type="caution">
    <text evidence="1">The sequence shown here is derived from an EMBL/GenBank/DDBJ whole genome shotgun (WGS) entry which is preliminary data.</text>
</comment>
<dbReference type="OrthoDB" id="195104at2"/>